<keyword evidence="4" id="KW-0698">rRNA processing</keyword>
<accession>A0A0K2TJ27</accession>
<comment type="function">
    <text evidence="6">Involved in nucleolar processing of pre-18S ribosomal RNA. Has a role in the nuclear export of 40S pre-ribosomal subunit to the cytoplasm.</text>
</comment>
<evidence type="ECO:0000256" key="4">
    <source>
        <dbReference type="ARBA" id="ARBA00022552"/>
    </source>
</evidence>
<reference evidence="8" key="1">
    <citation type="submission" date="2014-05" db="EMBL/GenBank/DDBJ databases">
        <authorList>
            <person name="Chronopoulou M."/>
        </authorList>
    </citation>
    <scope>NUCLEOTIDE SEQUENCE</scope>
    <source>
        <tissue evidence="8">Whole organism</tissue>
    </source>
</reference>
<dbReference type="Pfam" id="PF04147">
    <property type="entry name" value="Nop14"/>
    <property type="match status" value="1"/>
</dbReference>
<dbReference type="PANTHER" id="PTHR23183:SF0">
    <property type="entry name" value="NUCLEOLAR PROTEIN 14"/>
    <property type="match status" value="1"/>
</dbReference>
<dbReference type="PANTHER" id="PTHR23183">
    <property type="entry name" value="NOP14"/>
    <property type="match status" value="1"/>
</dbReference>
<feature type="region of interest" description="Disordered" evidence="7">
    <location>
        <begin position="128"/>
        <end position="151"/>
    </location>
</feature>
<dbReference type="GO" id="GO:0030692">
    <property type="term" value="C:Noc4p-Nop14p complex"/>
    <property type="evidence" value="ECO:0007669"/>
    <property type="project" value="TreeGrafter"/>
</dbReference>
<evidence type="ECO:0000256" key="1">
    <source>
        <dbReference type="ARBA" id="ARBA00004604"/>
    </source>
</evidence>
<evidence type="ECO:0000256" key="2">
    <source>
        <dbReference type="ARBA" id="ARBA00007466"/>
    </source>
</evidence>
<dbReference type="OrthoDB" id="441771at2759"/>
<dbReference type="InterPro" id="IPR007276">
    <property type="entry name" value="Nop14"/>
</dbReference>
<name>A0A0K2TJ27_LEPSM</name>
<evidence type="ECO:0000313" key="8">
    <source>
        <dbReference type="EMBL" id="CDW25652.1"/>
    </source>
</evidence>
<evidence type="ECO:0000256" key="7">
    <source>
        <dbReference type="SAM" id="MobiDB-lite"/>
    </source>
</evidence>
<evidence type="ECO:0008006" key="9">
    <source>
        <dbReference type="Google" id="ProtNLM"/>
    </source>
</evidence>
<comment type="similarity">
    <text evidence="2">Belongs to the NOP14 family.</text>
</comment>
<proteinExistence type="inferred from homology"/>
<dbReference type="AlphaFoldDB" id="A0A0K2TJ27"/>
<feature type="region of interest" description="Disordered" evidence="7">
    <location>
        <begin position="1"/>
        <end position="26"/>
    </location>
</feature>
<feature type="compositionally biased region" description="Basic and acidic residues" evidence="7">
    <location>
        <begin position="257"/>
        <end position="288"/>
    </location>
</feature>
<keyword evidence="5" id="KW-0539">Nucleus</keyword>
<feature type="compositionally biased region" description="Basic and acidic residues" evidence="7">
    <location>
        <begin position="763"/>
        <end position="780"/>
    </location>
</feature>
<dbReference type="GO" id="GO:0032040">
    <property type="term" value="C:small-subunit processome"/>
    <property type="evidence" value="ECO:0007669"/>
    <property type="project" value="InterPro"/>
</dbReference>
<gene>
    <name evidence="8" type="primary">Dvir\GJ22818</name>
</gene>
<dbReference type="EMBL" id="HACA01008291">
    <property type="protein sequence ID" value="CDW25652.1"/>
    <property type="molecule type" value="Transcribed_RNA"/>
</dbReference>
<feature type="compositionally biased region" description="Acidic residues" evidence="7">
    <location>
        <begin position="293"/>
        <end position="337"/>
    </location>
</feature>
<evidence type="ECO:0000256" key="6">
    <source>
        <dbReference type="ARBA" id="ARBA00024695"/>
    </source>
</evidence>
<feature type="region of interest" description="Disordered" evidence="7">
    <location>
        <begin position="763"/>
        <end position="803"/>
    </location>
</feature>
<protein>
    <recommendedName>
        <fullName evidence="9">Nucleolar protein 14</fullName>
    </recommendedName>
</protein>
<keyword evidence="3" id="KW-0690">Ribosome biogenesis</keyword>
<evidence type="ECO:0000256" key="3">
    <source>
        <dbReference type="ARBA" id="ARBA00022517"/>
    </source>
</evidence>
<feature type="region of interest" description="Disordered" evidence="7">
    <location>
        <begin position="257"/>
        <end position="337"/>
    </location>
</feature>
<sequence length="803" mass="92561">MVKMTKKKGSDKVSMKKSKKAPSNPFELRFTKEKFKVLGRKPTHPVGKPGVSRAKSIDKRNATLLQEYKRRNKQNAIVDKRIGENDGTMGEEEKMLKRFAMERMKSNGKQSKFNLGDDEEILTHFGQSLAEVERFEDPRSEDEDDDNKKLDSEFVDKMHFGGFMEKADMEFAEGKANSRKEWIESMISDSRKRKMEKQKNLEESVELTMNLDAKWKDMLTTLSDTGFYTKKVKLIEQEENKDSYDMLMRELVFEPKKAKASDRLKTDEEIVKEEKDKLEKLEKDRLARMEGAVEMEDAENEEEDDDEEEVDEEEGTDDGNDSEEEEEEDGFSDLDEDEAEDLKELIKSKKNAKKMPTTTTVEAIQSEIPYVFDVPEEYDQFLTLFEGRYSPSDNETIISRILKCNHPQLSPDNKAKMERLFVFLIQYIHDAVSAYDPCKKVNSFESNALKIIIVITPYLYDIAKFSPQPCAKVVLNLLLEKYEDYCKNTKEYPGLDTIIFLKLAFLLFPSSDFRHPVATPALTFIAHILSSSKVNSRSSVAGGLYLCAIFLECIQLSKRYSPEVANFLLGIIHMSIPKAKNQIIKIVPPFKVVGPESDFLCNKDINKKTESRTLKLSDIMTHDINPEFCISALSVAISLTSDLVDIWSEHASCHEIFVSFAPLLDQLPCSNYPKSINRSINDLKKKIQSVSTKKNPIKEPPKKMEMLKLYEPKVVEDYDPFQKKRSGNKEKLENDKFIHKIKREMKGAKKDIRADSAFLAKQKAKELRQRDEERQRKTKEILSGLGNQEGDYRKIVNSKKKRR</sequence>
<organism evidence="8">
    <name type="scientific">Lepeophtheirus salmonis</name>
    <name type="common">Salmon louse</name>
    <name type="synonym">Caligus salmonis</name>
    <dbReference type="NCBI Taxonomy" id="72036"/>
    <lineage>
        <taxon>Eukaryota</taxon>
        <taxon>Metazoa</taxon>
        <taxon>Ecdysozoa</taxon>
        <taxon>Arthropoda</taxon>
        <taxon>Crustacea</taxon>
        <taxon>Multicrustacea</taxon>
        <taxon>Hexanauplia</taxon>
        <taxon>Copepoda</taxon>
        <taxon>Siphonostomatoida</taxon>
        <taxon>Caligidae</taxon>
        <taxon>Lepeophtheirus</taxon>
    </lineage>
</organism>
<dbReference type="GO" id="GO:0030490">
    <property type="term" value="P:maturation of SSU-rRNA"/>
    <property type="evidence" value="ECO:0007669"/>
    <property type="project" value="TreeGrafter"/>
</dbReference>
<evidence type="ECO:0000256" key="5">
    <source>
        <dbReference type="ARBA" id="ARBA00023242"/>
    </source>
</evidence>
<comment type="subcellular location">
    <subcellularLocation>
        <location evidence="1">Nucleus</location>
        <location evidence="1">Nucleolus</location>
    </subcellularLocation>
</comment>